<sequence>MKYMTSLHHLYTHGCDRLKHMPPDLGKLTSLQTLTCFVVGSGSNCSNVGELQHLDIGGHLELHNLQNVTESDAINTKLDCKRKITELSLVWNEDEPCNKTLHGRHNKVMEALRPHDKLLVLKVASYKGTTLPSWVSMLEGIIELDLSTSYTNCEIFHSCGSCITSKFFDWLDLIDCNICVALSFNGWSNKIERQEEPSCDNNKSSTALPNFSEELQLVELNKFERWQQVEATHDKTPTVSNLESISIMDCPELAIVYLKHQKVPPTVALLHIEIHYFIVHSDLAARKCRNNASR</sequence>
<reference evidence="2" key="1">
    <citation type="submission" date="2015-04" db="UniProtKB">
        <authorList>
            <consortium name="EnsemblPlants"/>
        </authorList>
    </citation>
    <scope>IDENTIFICATION</scope>
</reference>
<dbReference type="EnsemblPlants" id="OPUNC01G14910.1">
    <property type="protein sequence ID" value="OPUNC01G14910.1"/>
    <property type="gene ID" value="OPUNC01G14910"/>
</dbReference>
<dbReference type="STRING" id="4537.A0A0E0JIC9"/>
<dbReference type="InterPro" id="IPR056789">
    <property type="entry name" value="LRR_R13L1-DRL21"/>
</dbReference>
<organism evidence="2">
    <name type="scientific">Oryza punctata</name>
    <name type="common">Red rice</name>
    <dbReference type="NCBI Taxonomy" id="4537"/>
    <lineage>
        <taxon>Eukaryota</taxon>
        <taxon>Viridiplantae</taxon>
        <taxon>Streptophyta</taxon>
        <taxon>Embryophyta</taxon>
        <taxon>Tracheophyta</taxon>
        <taxon>Spermatophyta</taxon>
        <taxon>Magnoliopsida</taxon>
        <taxon>Liliopsida</taxon>
        <taxon>Poales</taxon>
        <taxon>Poaceae</taxon>
        <taxon>BOP clade</taxon>
        <taxon>Oryzoideae</taxon>
        <taxon>Oryzeae</taxon>
        <taxon>Oryzinae</taxon>
        <taxon>Oryza</taxon>
    </lineage>
</organism>
<dbReference type="Proteomes" id="UP000026962">
    <property type="component" value="Chromosome 1"/>
</dbReference>
<feature type="domain" description="R13L1/DRL21-like LRR repeat region" evidence="1">
    <location>
        <begin position="49"/>
        <end position="159"/>
    </location>
</feature>
<dbReference type="SUPFAM" id="SSF52058">
    <property type="entry name" value="L domain-like"/>
    <property type="match status" value="1"/>
</dbReference>
<dbReference type="PANTHER" id="PTHR47186:SF41">
    <property type="entry name" value="OS12G0131701 PROTEIN"/>
    <property type="match status" value="1"/>
</dbReference>
<dbReference type="PANTHER" id="PTHR47186">
    <property type="entry name" value="LEUCINE-RICH REPEAT-CONTAINING PROTEIN 57"/>
    <property type="match status" value="1"/>
</dbReference>
<reference evidence="2" key="2">
    <citation type="submission" date="2018-05" db="EMBL/GenBank/DDBJ databases">
        <title>OpunRS2 (Oryza punctata Reference Sequence Version 2).</title>
        <authorList>
            <person name="Zhang J."/>
            <person name="Kudrna D."/>
            <person name="Lee S."/>
            <person name="Talag J."/>
            <person name="Welchert J."/>
            <person name="Wing R.A."/>
        </authorList>
    </citation>
    <scope>NUCLEOTIDE SEQUENCE [LARGE SCALE GENOMIC DNA]</scope>
</reference>
<dbReference type="Pfam" id="PF25019">
    <property type="entry name" value="LRR_R13L1-DRL21"/>
    <property type="match status" value="1"/>
</dbReference>
<protein>
    <recommendedName>
        <fullName evidence="1">R13L1/DRL21-like LRR repeat region domain-containing protein</fullName>
    </recommendedName>
</protein>
<proteinExistence type="predicted"/>
<dbReference type="Gramene" id="OPUNC01G14910.1">
    <property type="protein sequence ID" value="OPUNC01G14910.1"/>
    <property type="gene ID" value="OPUNC01G14910"/>
</dbReference>
<dbReference type="InterPro" id="IPR032675">
    <property type="entry name" value="LRR_dom_sf"/>
</dbReference>
<dbReference type="Gene3D" id="3.80.10.10">
    <property type="entry name" value="Ribonuclease Inhibitor"/>
    <property type="match status" value="1"/>
</dbReference>
<dbReference type="HOGENOM" id="CLU_947921_0_0_1"/>
<evidence type="ECO:0000259" key="1">
    <source>
        <dbReference type="Pfam" id="PF25019"/>
    </source>
</evidence>
<accession>A0A0E0JIC9</accession>
<name>A0A0E0JIC9_ORYPU</name>
<evidence type="ECO:0000313" key="2">
    <source>
        <dbReference type="EnsemblPlants" id="OPUNC01G14910.1"/>
    </source>
</evidence>
<keyword evidence="3" id="KW-1185">Reference proteome</keyword>
<evidence type="ECO:0000313" key="3">
    <source>
        <dbReference type="Proteomes" id="UP000026962"/>
    </source>
</evidence>
<dbReference type="AlphaFoldDB" id="A0A0E0JIC9"/>
<dbReference type="eggNOG" id="KOG4658">
    <property type="taxonomic scope" value="Eukaryota"/>
</dbReference>